<dbReference type="GO" id="GO:0034044">
    <property type="term" value="C:exomer complex"/>
    <property type="evidence" value="ECO:0007669"/>
    <property type="project" value="UniProtKB-ARBA"/>
</dbReference>
<protein>
    <recommendedName>
        <fullName evidence="4">Chaps family protein</fullName>
    </recommendedName>
</protein>
<dbReference type="GO" id="GO:0006893">
    <property type="term" value="P:Golgi to plasma membrane transport"/>
    <property type="evidence" value="ECO:0007669"/>
    <property type="project" value="TreeGrafter"/>
</dbReference>
<dbReference type="PANTHER" id="PTHR31975">
    <property type="entry name" value="BUD SITE SELECTION PROTEIN 7-RELATED"/>
    <property type="match status" value="1"/>
</dbReference>
<dbReference type="Pfam" id="PF09295">
    <property type="entry name" value="ChAPs"/>
    <property type="match status" value="1"/>
</dbReference>
<comment type="caution">
    <text evidence="2">The sequence shown here is derived from an EMBL/GenBank/DDBJ whole genome shotgun (WGS) entry which is preliminary data.</text>
</comment>
<reference evidence="2" key="1">
    <citation type="journal article" date="2019" name="G3 (Bethesda)">
        <title>Genome Assemblies of Two Rare Opportunistic Yeast Pathogens: Diutina rugosa (syn. Candida rugosa) and Trichomonascus ciferrii (syn. Candida ciferrii).</title>
        <authorList>
            <person name="Mixao V."/>
            <person name="Saus E."/>
            <person name="Hansen A.P."/>
            <person name="Lass-Florl C."/>
            <person name="Gabaldon T."/>
        </authorList>
    </citation>
    <scope>NUCLEOTIDE SEQUENCE</scope>
    <source>
        <strain evidence="2">CBS 4856</strain>
    </source>
</reference>
<dbReference type="InterPro" id="IPR015374">
    <property type="entry name" value="ChAPs"/>
</dbReference>
<organism evidence="2 3">
    <name type="scientific">Trichomonascus ciferrii</name>
    <dbReference type="NCBI Taxonomy" id="44093"/>
    <lineage>
        <taxon>Eukaryota</taxon>
        <taxon>Fungi</taxon>
        <taxon>Dikarya</taxon>
        <taxon>Ascomycota</taxon>
        <taxon>Saccharomycotina</taxon>
        <taxon>Dipodascomycetes</taxon>
        <taxon>Dipodascales</taxon>
        <taxon>Trichomonascaceae</taxon>
        <taxon>Trichomonascus</taxon>
        <taxon>Trichomonascus ciferrii complex</taxon>
    </lineage>
</organism>
<feature type="compositionally biased region" description="Low complexity" evidence="1">
    <location>
        <begin position="383"/>
        <end position="419"/>
    </location>
</feature>
<dbReference type="SUPFAM" id="SSF48452">
    <property type="entry name" value="TPR-like"/>
    <property type="match status" value="1"/>
</dbReference>
<evidence type="ECO:0008006" key="4">
    <source>
        <dbReference type="Google" id="ProtNLM"/>
    </source>
</evidence>
<proteinExistence type="predicted"/>
<dbReference type="AlphaFoldDB" id="A0A642V8R9"/>
<evidence type="ECO:0000256" key="1">
    <source>
        <dbReference type="SAM" id="MobiDB-lite"/>
    </source>
</evidence>
<dbReference type="OrthoDB" id="434695at2759"/>
<evidence type="ECO:0000313" key="2">
    <source>
        <dbReference type="EMBL" id="KAA8916512.1"/>
    </source>
</evidence>
<accession>A0A642V8R9</accession>
<name>A0A642V8R9_9ASCO</name>
<evidence type="ECO:0000313" key="3">
    <source>
        <dbReference type="Proteomes" id="UP000761534"/>
    </source>
</evidence>
<gene>
    <name evidence="2" type="ORF">TRICI_001375</name>
</gene>
<dbReference type="VEuPathDB" id="FungiDB:TRICI_001375"/>
<dbReference type="InterPro" id="IPR011990">
    <property type="entry name" value="TPR-like_helical_dom_sf"/>
</dbReference>
<dbReference type="Proteomes" id="UP000761534">
    <property type="component" value="Unassembled WGS sequence"/>
</dbReference>
<dbReference type="Gene3D" id="1.25.40.10">
    <property type="entry name" value="Tetratricopeptide repeat domain"/>
    <property type="match status" value="2"/>
</dbReference>
<sequence>MNTLTFSLGENQLWFGKHPMWKVHSGIYCSYNAFSRVDVRVLVQIPGSVEAHVVDDKGDKRPATEDHWTETYMSAMLRSLLFADDDMYYVTACRRLDPLSKDSGDKFFSAFEKLFYQGPNLGTVSEIQVATLVSNLLVDGFFKFVQVTGLYDQAIETVQRLQEQEPTVVSLLSKLYLLKNQEVEAVQTMSKGILENPRDAVVLEQEAEFCQRKGRLDLAMDCAIRAVNASPSEFFTWARLVEIYTKMGDYEQALLTLNSCPMFTYHDLDQHRMPQPSKVHLPLPTDGTLDEVWNVESKSIAEQQQEVSDPELLKLPAPTLRATFAKAYELLTAIVSNIGWESLLKYRTRVFVMEEEYRKEKSAGAPASRRNSSAGTATDAEDATVAKPPEAVAAAAQPPADATTSTNTTTNGTTTNNTNEHSDQASVTGIAPQSKKGAGGELRNKRLCERWLDNLFMVLYEDLRVYTVWRAEYIHYQSQQMEYKKSALEWEILGMVAHRLHHKEEAAEAFLQSLKIKFSHRVLWKLLDYYLEKNKQHNKSNTAATHAAVETIVKLVAWNHRWYTEFSPILYQALRSIVAAEGLVKIKSSIEAQFSKQGVLDLMEKFFAQLEQFNAPGTEN</sequence>
<dbReference type="EMBL" id="SWFS01000097">
    <property type="protein sequence ID" value="KAA8916512.1"/>
    <property type="molecule type" value="Genomic_DNA"/>
</dbReference>
<feature type="region of interest" description="Disordered" evidence="1">
    <location>
        <begin position="357"/>
        <end position="439"/>
    </location>
</feature>
<keyword evidence="3" id="KW-1185">Reference proteome</keyword>
<dbReference type="PANTHER" id="PTHR31975:SF1">
    <property type="entry name" value="BUD SITE SELECTION PROTEIN 7-RELATED"/>
    <property type="match status" value="1"/>
</dbReference>